<keyword evidence="2 4" id="KW-0238">DNA-binding</keyword>
<dbReference type="EMBL" id="JAVDYB010000001">
    <property type="protein sequence ID" value="MDR7275225.1"/>
    <property type="molecule type" value="Genomic_DNA"/>
</dbReference>
<evidence type="ECO:0000259" key="5">
    <source>
        <dbReference type="PROSITE" id="PS50977"/>
    </source>
</evidence>
<dbReference type="Proteomes" id="UP001183643">
    <property type="component" value="Unassembled WGS sequence"/>
</dbReference>
<comment type="caution">
    <text evidence="6">The sequence shown here is derived from an EMBL/GenBank/DDBJ whole genome shotgun (WGS) entry which is preliminary data.</text>
</comment>
<keyword evidence="7" id="KW-1185">Reference proteome</keyword>
<dbReference type="PROSITE" id="PS50977">
    <property type="entry name" value="HTH_TETR_2"/>
    <property type="match status" value="1"/>
</dbReference>
<dbReference type="PANTHER" id="PTHR30055">
    <property type="entry name" value="HTH-TYPE TRANSCRIPTIONAL REGULATOR RUTR"/>
    <property type="match status" value="1"/>
</dbReference>
<dbReference type="InterPro" id="IPR009057">
    <property type="entry name" value="Homeodomain-like_sf"/>
</dbReference>
<gene>
    <name evidence="6" type="ORF">J2S41_002003</name>
</gene>
<dbReference type="SUPFAM" id="SSF46689">
    <property type="entry name" value="Homeodomain-like"/>
    <property type="match status" value="1"/>
</dbReference>
<dbReference type="Pfam" id="PF00440">
    <property type="entry name" value="TetR_N"/>
    <property type="match status" value="1"/>
</dbReference>
<dbReference type="InterPro" id="IPR036271">
    <property type="entry name" value="Tet_transcr_reg_TetR-rel_C_sf"/>
</dbReference>
<dbReference type="InterPro" id="IPR050109">
    <property type="entry name" value="HTH-type_TetR-like_transc_reg"/>
</dbReference>
<accession>A0AAE3YKP1</accession>
<reference evidence="6" key="1">
    <citation type="submission" date="2023-07" db="EMBL/GenBank/DDBJ databases">
        <title>Sequencing the genomes of 1000 actinobacteria strains.</title>
        <authorList>
            <person name="Klenk H.-P."/>
        </authorList>
    </citation>
    <scope>NUCLEOTIDE SEQUENCE</scope>
    <source>
        <strain evidence="6">DSM 44707</strain>
    </source>
</reference>
<evidence type="ECO:0000256" key="1">
    <source>
        <dbReference type="ARBA" id="ARBA00023015"/>
    </source>
</evidence>
<dbReference type="PANTHER" id="PTHR30055:SF226">
    <property type="entry name" value="HTH-TYPE TRANSCRIPTIONAL REGULATOR PKSA"/>
    <property type="match status" value="1"/>
</dbReference>
<proteinExistence type="predicted"/>
<dbReference type="SUPFAM" id="SSF48498">
    <property type="entry name" value="Tetracyclin repressor-like, C-terminal domain"/>
    <property type="match status" value="1"/>
</dbReference>
<evidence type="ECO:0000256" key="4">
    <source>
        <dbReference type="PROSITE-ProRule" id="PRU00335"/>
    </source>
</evidence>
<dbReference type="GO" id="GO:0003700">
    <property type="term" value="F:DNA-binding transcription factor activity"/>
    <property type="evidence" value="ECO:0007669"/>
    <property type="project" value="TreeGrafter"/>
</dbReference>
<dbReference type="AlphaFoldDB" id="A0AAE3YKP1"/>
<sequence length="194" mass="20582">MTSRMESAAATRRALLEAADALLDLGGPEAVTLREVGARAGMTRGAPYRHFADKETLLIAVGARAWQDIEERARALAADPALTPAERLRANLAAVVDIARTRPYLYELMFSRPAGDPEALVRAARGSNEVFVETVAALVGERDARRYGALLMAGVDGIANLEAGGQLDGEKWGTSADELIDTLVAMVARHGANG</sequence>
<dbReference type="GO" id="GO:0000976">
    <property type="term" value="F:transcription cis-regulatory region binding"/>
    <property type="evidence" value="ECO:0007669"/>
    <property type="project" value="TreeGrafter"/>
</dbReference>
<evidence type="ECO:0000313" key="7">
    <source>
        <dbReference type="Proteomes" id="UP001183643"/>
    </source>
</evidence>
<keyword evidence="1" id="KW-0805">Transcription regulation</keyword>
<dbReference type="PRINTS" id="PR00455">
    <property type="entry name" value="HTHTETR"/>
</dbReference>
<evidence type="ECO:0000256" key="2">
    <source>
        <dbReference type="ARBA" id="ARBA00023125"/>
    </source>
</evidence>
<name>A0AAE3YKP1_9ACTN</name>
<dbReference type="InterPro" id="IPR025996">
    <property type="entry name" value="MT1864/Rv1816-like_C"/>
</dbReference>
<feature type="DNA-binding region" description="H-T-H motif" evidence="4">
    <location>
        <begin position="32"/>
        <end position="51"/>
    </location>
</feature>
<feature type="domain" description="HTH tetR-type" evidence="5">
    <location>
        <begin position="9"/>
        <end position="69"/>
    </location>
</feature>
<evidence type="ECO:0000256" key="3">
    <source>
        <dbReference type="ARBA" id="ARBA00023163"/>
    </source>
</evidence>
<evidence type="ECO:0000313" key="6">
    <source>
        <dbReference type="EMBL" id="MDR7275225.1"/>
    </source>
</evidence>
<dbReference type="Gene3D" id="1.10.357.10">
    <property type="entry name" value="Tetracycline Repressor, domain 2"/>
    <property type="match status" value="1"/>
</dbReference>
<dbReference type="Pfam" id="PF13305">
    <property type="entry name" value="TetR_C_33"/>
    <property type="match status" value="1"/>
</dbReference>
<dbReference type="InterPro" id="IPR001647">
    <property type="entry name" value="HTH_TetR"/>
</dbReference>
<keyword evidence="3" id="KW-0804">Transcription</keyword>
<protein>
    <submittedName>
        <fullName evidence="6">AcrR family transcriptional regulator</fullName>
    </submittedName>
</protein>
<dbReference type="RefSeq" id="WP_310365927.1">
    <property type="nucleotide sequence ID" value="NZ_JAVDYB010000001.1"/>
</dbReference>
<organism evidence="6 7">
    <name type="scientific">Catenuloplanes atrovinosus</name>
    <dbReference type="NCBI Taxonomy" id="137266"/>
    <lineage>
        <taxon>Bacteria</taxon>
        <taxon>Bacillati</taxon>
        <taxon>Actinomycetota</taxon>
        <taxon>Actinomycetes</taxon>
        <taxon>Micromonosporales</taxon>
        <taxon>Micromonosporaceae</taxon>
        <taxon>Catenuloplanes</taxon>
    </lineage>
</organism>